<dbReference type="GO" id="GO:0015740">
    <property type="term" value="P:C4-dicarboxylate transport"/>
    <property type="evidence" value="ECO:0007669"/>
    <property type="project" value="TreeGrafter"/>
</dbReference>
<evidence type="ECO:0000256" key="7">
    <source>
        <dbReference type="ARBA" id="ARBA00023136"/>
    </source>
</evidence>
<dbReference type="AlphaFoldDB" id="A0A9R1D4L8"/>
<gene>
    <name evidence="10" type="ORF">KM295_01065</name>
</gene>
<dbReference type="Pfam" id="PF04290">
    <property type="entry name" value="DctQ"/>
    <property type="match status" value="1"/>
</dbReference>
<feature type="transmembrane region" description="Helical" evidence="8">
    <location>
        <begin position="7"/>
        <end position="27"/>
    </location>
</feature>
<comment type="caution">
    <text evidence="10">The sequence shown here is derived from an EMBL/GenBank/DDBJ whole genome shotgun (WGS) entry which is preliminary data.</text>
</comment>
<dbReference type="GO" id="GO:0022857">
    <property type="term" value="F:transmembrane transporter activity"/>
    <property type="evidence" value="ECO:0007669"/>
    <property type="project" value="TreeGrafter"/>
</dbReference>
<dbReference type="GO" id="GO:0005886">
    <property type="term" value="C:plasma membrane"/>
    <property type="evidence" value="ECO:0007669"/>
    <property type="project" value="UniProtKB-SubCell"/>
</dbReference>
<evidence type="ECO:0000256" key="2">
    <source>
        <dbReference type="ARBA" id="ARBA00022448"/>
    </source>
</evidence>
<evidence type="ECO:0000256" key="5">
    <source>
        <dbReference type="ARBA" id="ARBA00022692"/>
    </source>
</evidence>
<proteinExistence type="predicted"/>
<dbReference type="EMBL" id="JAHLKM010000001">
    <property type="protein sequence ID" value="MCQ4332096.1"/>
    <property type="molecule type" value="Genomic_DNA"/>
</dbReference>
<evidence type="ECO:0000256" key="3">
    <source>
        <dbReference type="ARBA" id="ARBA00022475"/>
    </source>
</evidence>
<dbReference type="RefSeq" id="WP_256028013.1">
    <property type="nucleotide sequence ID" value="NZ_JAHLKM010000001.1"/>
</dbReference>
<keyword evidence="4" id="KW-0997">Cell inner membrane</keyword>
<evidence type="ECO:0000313" key="10">
    <source>
        <dbReference type="EMBL" id="MCQ4332096.1"/>
    </source>
</evidence>
<keyword evidence="11" id="KW-1185">Reference proteome</keyword>
<evidence type="ECO:0000256" key="6">
    <source>
        <dbReference type="ARBA" id="ARBA00022989"/>
    </source>
</evidence>
<keyword evidence="2" id="KW-0813">Transport</keyword>
<evidence type="ECO:0000259" key="9">
    <source>
        <dbReference type="Pfam" id="PF04290"/>
    </source>
</evidence>
<accession>A0A9R1D4L8</accession>
<feature type="transmembrane region" description="Helical" evidence="8">
    <location>
        <begin position="47"/>
        <end position="66"/>
    </location>
</feature>
<organism evidence="10 11">
    <name type="scientific">Natronomonas aquatica</name>
    <dbReference type="NCBI Taxonomy" id="2841590"/>
    <lineage>
        <taxon>Archaea</taxon>
        <taxon>Methanobacteriati</taxon>
        <taxon>Methanobacteriota</taxon>
        <taxon>Stenosarchaea group</taxon>
        <taxon>Halobacteria</taxon>
        <taxon>Halobacteriales</taxon>
        <taxon>Natronomonadaceae</taxon>
        <taxon>Natronomonas</taxon>
    </lineage>
</organism>
<comment type="subcellular location">
    <subcellularLocation>
        <location evidence="1">Cell inner membrane</location>
        <topology evidence="1">Multi-pass membrane protein</topology>
    </subcellularLocation>
</comment>
<feature type="transmembrane region" description="Helical" evidence="8">
    <location>
        <begin position="135"/>
        <end position="157"/>
    </location>
</feature>
<protein>
    <submittedName>
        <fullName evidence="10">TRAP transporter small permease subunit</fullName>
    </submittedName>
</protein>
<name>A0A9R1D4L8_9EURY</name>
<keyword evidence="5 8" id="KW-0812">Transmembrane</keyword>
<dbReference type="Proteomes" id="UP001139494">
    <property type="component" value="Unassembled WGS sequence"/>
</dbReference>
<sequence length="183" mass="21041">MDLLARGLWAIAMALMIILVLTIAGQVVSRYVFNWVPPWGGELGRTLAIWMSLLLLPPLVWTDRNLQVEFVIEKLSVRMRRRIRTLQLLLITAFGAVYTYYGWAYATTAGFRSVSTSLHRIFEPIFGSGFDLDMFYIYLILPLSGVLFVIMCISKLVQINYNPTQLEEDYSERYGAVEIEEED</sequence>
<keyword evidence="6 8" id="KW-1133">Transmembrane helix</keyword>
<dbReference type="InterPro" id="IPR007387">
    <property type="entry name" value="TRAP_DctQ"/>
</dbReference>
<evidence type="ECO:0000256" key="1">
    <source>
        <dbReference type="ARBA" id="ARBA00004429"/>
    </source>
</evidence>
<keyword evidence="7 8" id="KW-0472">Membrane</keyword>
<evidence type="ECO:0000313" key="11">
    <source>
        <dbReference type="Proteomes" id="UP001139494"/>
    </source>
</evidence>
<reference evidence="10" key="1">
    <citation type="journal article" date="2023" name="Front. Microbiol.">
        <title>Genomic-based phylogenetic and metabolic analyses of the genus Natronomonas, and description of Natronomonas aquatica sp. nov.</title>
        <authorList>
            <person name="Garcia-Roldan A."/>
            <person name="Duran-Viseras A."/>
            <person name="de la Haba R.R."/>
            <person name="Corral P."/>
            <person name="Sanchez-Porro C."/>
            <person name="Ventosa A."/>
        </authorList>
    </citation>
    <scope>NUCLEOTIDE SEQUENCE</scope>
    <source>
        <strain evidence="10">F2-12</strain>
    </source>
</reference>
<evidence type="ECO:0000256" key="8">
    <source>
        <dbReference type="SAM" id="Phobius"/>
    </source>
</evidence>
<feature type="transmembrane region" description="Helical" evidence="8">
    <location>
        <begin position="86"/>
        <end position="106"/>
    </location>
</feature>
<dbReference type="InterPro" id="IPR055348">
    <property type="entry name" value="DctQ"/>
</dbReference>
<evidence type="ECO:0000256" key="4">
    <source>
        <dbReference type="ARBA" id="ARBA00022519"/>
    </source>
</evidence>
<keyword evidence="3" id="KW-1003">Cell membrane</keyword>
<feature type="domain" description="Tripartite ATP-independent periplasmic transporters DctQ component" evidence="9">
    <location>
        <begin position="19"/>
        <end position="158"/>
    </location>
</feature>
<dbReference type="PANTHER" id="PTHR35011">
    <property type="entry name" value="2,3-DIKETO-L-GULONATE TRAP TRANSPORTER SMALL PERMEASE PROTEIN YIAM"/>
    <property type="match status" value="1"/>
</dbReference>
<dbReference type="PANTHER" id="PTHR35011:SF11">
    <property type="entry name" value="TRAP TRANSPORTER SMALL PERMEASE PROTEIN"/>
    <property type="match status" value="1"/>
</dbReference>